<comment type="caution">
    <text evidence="4">The sequence shown here is derived from an EMBL/GenBank/DDBJ whole genome shotgun (WGS) entry which is preliminary data.</text>
</comment>
<proteinExistence type="inferred from homology"/>
<gene>
    <name evidence="4" type="ORF">N0V83_004023</name>
</gene>
<dbReference type="GO" id="GO:0006487">
    <property type="term" value="P:protein N-linked glycosylation"/>
    <property type="evidence" value="ECO:0007669"/>
    <property type="project" value="TreeGrafter"/>
</dbReference>
<evidence type="ECO:0000256" key="1">
    <source>
        <dbReference type="ARBA" id="ARBA00005664"/>
    </source>
</evidence>
<dbReference type="PANTHER" id="PTHR31306:SF8">
    <property type="entry name" value="GLYCOSYLTRANSFERASE FAMILY 34 PROTEIN"/>
    <property type="match status" value="1"/>
</dbReference>
<accession>A0A9W9CNQ3</accession>
<dbReference type="GO" id="GO:0000139">
    <property type="term" value="C:Golgi membrane"/>
    <property type="evidence" value="ECO:0007669"/>
    <property type="project" value="TreeGrafter"/>
</dbReference>
<organism evidence="4 5">
    <name type="scientific">Neocucurbitaria cava</name>
    <dbReference type="NCBI Taxonomy" id="798079"/>
    <lineage>
        <taxon>Eukaryota</taxon>
        <taxon>Fungi</taxon>
        <taxon>Dikarya</taxon>
        <taxon>Ascomycota</taxon>
        <taxon>Pezizomycotina</taxon>
        <taxon>Dothideomycetes</taxon>
        <taxon>Pleosporomycetidae</taxon>
        <taxon>Pleosporales</taxon>
        <taxon>Pleosporineae</taxon>
        <taxon>Cucurbitariaceae</taxon>
        <taxon>Neocucurbitaria</taxon>
    </lineage>
</organism>
<evidence type="ECO:0000313" key="5">
    <source>
        <dbReference type="Proteomes" id="UP001140560"/>
    </source>
</evidence>
<dbReference type="PANTHER" id="PTHR31306">
    <property type="entry name" value="ALPHA-1,6-MANNOSYLTRANSFERASE MNN11-RELATED"/>
    <property type="match status" value="1"/>
</dbReference>
<dbReference type="EMBL" id="JAPEUY010000006">
    <property type="protein sequence ID" value="KAJ4372249.1"/>
    <property type="molecule type" value="Genomic_DNA"/>
</dbReference>
<name>A0A9W9CNQ3_9PLEO</name>
<evidence type="ECO:0000313" key="4">
    <source>
        <dbReference type="EMBL" id="KAJ4372249.1"/>
    </source>
</evidence>
<protein>
    <recommendedName>
        <fullName evidence="6">Glycosyltransferase family 34 protein</fullName>
    </recommendedName>
</protein>
<dbReference type="OrthoDB" id="407658at2759"/>
<keyword evidence="5" id="KW-1185">Reference proteome</keyword>
<dbReference type="AlphaFoldDB" id="A0A9W9CNQ3"/>
<evidence type="ECO:0000256" key="2">
    <source>
        <dbReference type="ARBA" id="ARBA00022676"/>
    </source>
</evidence>
<keyword evidence="2" id="KW-0328">Glycosyltransferase</keyword>
<keyword evidence="3" id="KW-0808">Transferase</keyword>
<comment type="similarity">
    <text evidence="1">Belongs to the glycosyltransferase 34 family.</text>
</comment>
<reference evidence="4" key="1">
    <citation type="submission" date="2022-10" db="EMBL/GenBank/DDBJ databases">
        <title>Tapping the CABI collections for fungal endophytes: first genome assemblies for Collariella, Neodidymelliopsis, Ascochyta clinopodiicola, Didymella pomorum, Didymosphaeria variabile, Neocosmospora piperis and Neocucurbitaria cava.</title>
        <authorList>
            <person name="Hill R."/>
        </authorList>
    </citation>
    <scope>NUCLEOTIDE SEQUENCE</scope>
    <source>
        <strain evidence="4">IMI 356814</strain>
    </source>
</reference>
<evidence type="ECO:0000256" key="3">
    <source>
        <dbReference type="ARBA" id="ARBA00022679"/>
    </source>
</evidence>
<dbReference type="Pfam" id="PF05637">
    <property type="entry name" value="Glyco_transf_34"/>
    <property type="match status" value="1"/>
</dbReference>
<dbReference type="Gene3D" id="3.90.550.10">
    <property type="entry name" value="Spore Coat Polysaccharide Biosynthesis Protein SpsA, Chain A"/>
    <property type="match status" value="1"/>
</dbReference>
<sequence>MCDPIVDNLWNKPAFILELLMREMLKPAKERLEWIQWADRDTIILDQCRPISSFLPPETTNTSPFSSAWWRPKSNSNNQQNHPEGAGLNTTHLLVNNDLNGLNNGVFLLRVHPWSISLFTAILAFRHYKPDVELPFTEQSAMENVLATPEFNSQVRFVPQSWFNAYPPEGGAEAFVNREGDRGEELKEEQVRRGDYLVHFAGHEDKGRAMEEWVRALGMGMFGNRGGCRGMLVERLRVFGGGWGSGGD</sequence>
<dbReference type="Proteomes" id="UP001140560">
    <property type="component" value="Unassembled WGS sequence"/>
</dbReference>
<dbReference type="InterPro" id="IPR008630">
    <property type="entry name" value="Glyco_trans_34"/>
</dbReference>
<dbReference type="GO" id="GO:0016757">
    <property type="term" value="F:glycosyltransferase activity"/>
    <property type="evidence" value="ECO:0007669"/>
    <property type="project" value="UniProtKB-KW"/>
</dbReference>
<evidence type="ECO:0008006" key="6">
    <source>
        <dbReference type="Google" id="ProtNLM"/>
    </source>
</evidence>
<dbReference type="InterPro" id="IPR029044">
    <property type="entry name" value="Nucleotide-diphossugar_trans"/>
</dbReference>